<organism evidence="2 3">
    <name type="scientific">Solanum tuberosum</name>
    <name type="common">Potato</name>
    <dbReference type="NCBI Taxonomy" id="4113"/>
    <lineage>
        <taxon>Eukaryota</taxon>
        <taxon>Viridiplantae</taxon>
        <taxon>Streptophyta</taxon>
        <taxon>Embryophyta</taxon>
        <taxon>Tracheophyta</taxon>
        <taxon>Spermatophyta</taxon>
        <taxon>Magnoliopsida</taxon>
        <taxon>eudicotyledons</taxon>
        <taxon>Gunneridae</taxon>
        <taxon>Pentapetalae</taxon>
        <taxon>asterids</taxon>
        <taxon>lamiids</taxon>
        <taxon>Solanales</taxon>
        <taxon>Solanaceae</taxon>
        <taxon>Solanoideae</taxon>
        <taxon>Solaneae</taxon>
        <taxon>Solanum</taxon>
    </lineage>
</organism>
<dbReference type="EnsemblPlants" id="PGSC0003DMT400026647">
    <property type="protein sequence ID" value="PGSC0003DMT400026647"/>
    <property type="gene ID" value="PGSC0003DMG400010296"/>
</dbReference>
<evidence type="ECO:0000313" key="2">
    <source>
        <dbReference type="EnsemblPlants" id="PGSC0003DMT400026647"/>
    </source>
</evidence>
<proteinExistence type="predicted"/>
<protein>
    <submittedName>
        <fullName evidence="2">Patellin-4</fullName>
    </submittedName>
</protein>
<dbReference type="InterPro" id="IPR056794">
    <property type="entry name" value="PATL1-6_C_GOLD"/>
</dbReference>
<dbReference type="Pfam" id="PF25099">
    <property type="entry name" value="GOLD_PATL1_C"/>
    <property type="match status" value="1"/>
</dbReference>
<dbReference type="Gramene" id="PGSC0003DMT400026647">
    <property type="protein sequence ID" value="PGSC0003DMT400026647"/>
    <property type="gene ID" value="PGSC0003DMG400010296"/>
</dbReference>
<evidence type="ECO:0000313" key="3">
    <source>
        <dbReference type="Proteomes" id="UP000011115"/>
    </source>
</evidence>
<name>M1ANI1_SOLTU</name>
<dbReference type="Proteomes" id="UP000011115">
    <property type="component" value="Unassembled WGS sequence"/>
</dbReference>
<reference evidence="3" key="1">
    <citation type="journal article" date="2011" name="Nature">
        <title>Genome sequence and analysis of the tuber crop potato.</title>
        <authorList>
            <consortium name="The Potato Genome Sequencing Consortium"/>
        </authorList>
    </citation>
    <scope>NUCLEOTIDE SEQUENCE [LARGE SCALE GENOMIC DNA]</scope>
    <source>
        <strain evidence="3">cv. DM1-3 516 R44</strain>
    </source>
</reference>
<dbReference type="HOGENOM" id="CLU_3036203_0_0_1"/>
<dbReference type="OrthoDB" id="75724at2759"/>
<sequence length="55" mass="6644">MLQEDKKMVESVRNSFHIREEGRIVITIDNPTYKKKTAFYRYKTKPSVPMYMCLK</sequence>
<dbReference type="AlphaFoldDB" id="M1ANI1"/>
<reference evidence="2" key="2">
    <citation type="submission" date="2015-06" db="UniProtKB">
        <authorList>
            <consortium name="EnsemblPlants"/>
        </authorList>
    </citation>
    <scope>IDENTIFICATION</scope>
    <source>
        <strain evidence="2">DM1-3 516 R44</strain>
    </source>
</reference>
<accession>M1ANI1</accession>
<gene>
    <name evidence="2" type="primary">LOC102606320</name>
</gene>
<keyword evidence="3" id="KW-1185">Reference proteome</keyword>
<feature type="domain" description="Patellin-1-6 C-terminal GOLD" evidence="1">
    <location>
        <begin position="2"/>
        <end position="36"/>
    </location>
</feature>
<evidence type="ECO:0000259" key="1">
    <source>
        <dbReference type="Pfam" id="PF25099"/>
    </source>
</evidence>
<dbReference type="ExpressionAtlas" id="M1ANI1">
    <property type="expression patterns" value="baseline"/>
</dbReference>